<feature type="chain" id="PRO_5002159367" description="Lipoprotein" evidence="1">
    <location>
        <begin position="21"/>
        <end position="235"/>
    </location>
</feature>
<keyword evidence="1" id="KW-0732">Signal</keyword>
<reference evidence="2 3" key="1">
    <citation type="submission" date="2014-12" db="EMBL/GenBank/DDBJ databases">
        <title>Genome assembly of Enhygromyxa salina DSM 15201.</title>
        <authorList>
            <person name="Sharma G."/>
            <person name="Subramanian S."/>
        </authorList>
    </citation>
    <scope>NUCLEOTIDE SEQUENCE [LARGE SCALE GENOMIC DNA]</scope>
    <source>
        <strain evidence="2 3">DSM 15201</strain>
    </source>
</reference>
<proteinExistence type="predicted"/>
<accession>A0A0C2CYU9</accession>
<dbReference type="Proteomes" id="UP000031599">
    <property type="component" value="Unassembled WGS sequence"/>
</dbReference>
<sequence length="235" mass="25750">MIRRAALRCLVWGSWVATLAACDLEQDASPPKVLAATVVHYELAVDWDGASFDGGRRRFVTDLGYEVWVSRWVQSSTSIELIACERERSHPFDHDVSVVTHEIVEELTEADVTTIGTGEGSGLPYCDVYQVLGRLPVGDEPDVVTWIEGEFRAPGSEEVEAFFALGTVPISVLPSLATGAWDDTLAEDEARVQLVRYPARAFDGLELASMSELDIAYAAAQRLAQSADVPWYLGD</sequence>
<protein>
    <recommendedName>
        <fullName evidence="4">Lipoprotein</fullName>
    </recommendedName>
</protein>
<dbReference type="EMBL" id="JMCC02000066">
    <property type="protein sequence ID" value="KIG14810.1"/>
    <property type="molecule type" value="Genomic_DNA"/>
</dbReference>
<comment type="caution">
    <text evidence="2">The sequence shown here is derived from an EMBL/GenBank/DDBJ whole genome shotgun (WGS) entry which is preliminary data.</text>
</comment>
<organism evidence="2 3">
    <name type="scientific">Enhygromyxa salina</name>
    <dbReference type="NCBI Taxonomy" id="215803"/>
    <lineage>
        <taxon>Bacteria</taxon>
        <taxon>Pseudomonadati</taxon>
        <taxon>Myxococcota</taxon>
        <taxon>Polyangia</taxon>
        <taxon>Nannocystales</taxon>
        <taxon>Nannocystaceae</taxon>
        <taxon>Enhygromyxa</taxon>
    </lineage>
</organism>
<evidence type="ECO:0000256" key="1">
    <source>
        <dbReference type="SAM" id="SignalP"/>
    </source>
</evidence>
<dbReference type="AlphaFoldDB" id="A0A0C2CYU9"/>
<evidence type="ECO:0000313" key="3">
    <source>
        <dbReference type="Proteomes" id="UP000031599"/>
    </source>
</evidence>
<gene>
    <name evidence="2" type="ORF">DB30_06396</name>
</gene>
<name>A0A0C2CYU9_9BACT</name>
<evidence type="ECO:0000313" key="2">
    <source>
        <dbReference type="EMBL" id="KIG14810.1"/>
    </source>
</evidence>
<dbReference type="RefSeq" id="WP_052553034.1">
    <property type="nucleotide sequence ID" value="NZ_JMCC02000066.1"/>
</dbReference>
<dbReference type="PROSITE" id="PS51257">
    <property type="entry name" value="PROKAR_LIPOPROTEIN"/>
    <property type="match status" value="1"/>
</dbReference>
<feature type="signal peptide" evidence="1">
    <location>
        <begin position="1"/>
        <end position="20"/>
    </location>
</feature>
<evidence type="ECO:0008006" key="4">
    <source>
        <dbReference type="Google" id="ProtNLM"/>
    </source>
</evidence>